<dbReference type="PANTHER" id="PTHR44167:SF24">
    <property type="entry name" value="SERINE_THREONINE-PROTEIN KINASE CHK2"/>
    <property type="match status" value="1"/>
</dbReference>
<protein>
    <recommendedName>
        <fullName evidence="1">Protein kinase domain-containing protein</fullName>
    </recommendedName>
</protein>
<dbReference type="RefSeq" id="XP_068359271.1">
    <property type="nucleotide sequence ID" value="XM_068504639.1"/>
</dbReference>
<dbReference type="AlphaFoldDB" id="A0A1J4K424"/>
<sequence>MKKVGFGGVYINGYQITNTIRRNTISILSNATKNGQKFIIKFTKGYDELYYIDNFYCDTILKPIEHFFSRNYYVSVFDPFTFDLYDFISFHNIIPLEISLKIIEDCFSALYYLHCSCSVLHNNIKLENVLIYDNGNGTYSTKLCDFQGAVILNDDEKCFSNYGTPGYFPPEYYLNIGRSYYSDVYSLGVTLRYLWYRTDKNSKNQQFVDSMSELLGQMVNEEPSKRPTAQECYSKIYYSKIQ</sequence>
<dbReference type="GeneID" id="94839343"/>
<dbReference type="InterPro" id="IPR011009">
    <property type="entry name" value="Kinase-like_dom_sf"/>
</dbReference>
<comment type="caution">
    <text evidence="2">The sequence shown here is derived from an EMBL/GenBank/DDBJ whole genome shotgun (WGS) entry which is preliminary data.</text>
</comment>
<dbReference type="Gene3D" id="1.10.510.10">
    <property type="entry name" value="Transferase(Phosphotransferase) domain 1"/>
    <property type="match status" value="1"/>
</dbReference>
<dbReference type="GO" id="GO:0005524">
    <property type="term" value="F:ATP binding"/>
    <property type="evidence" value="ECO:0007669"/>
    <property type="project" value="InterPro"/>
</dbReference>
<dbReference type="PROSITE" id="PS50011">
    <property type="entry name" value="PROTEIN_KINASE_DOM"/>
    <property type="match status" value="1"/>
</dbReference>
<feature type="domain" description="Protein kinase" evidence="1">
    <location>
        <begin position="1"/>
        <end position="242"/>
    </location>
</feature>
<organism evidence="2 3">
    <name type="scientific">Tritrichomonas foetus</name>
    <dbReference type="NCBI Taxonomy" id="1144522"/>
    <lineage>
        <taxon>Eukaryota</taxon>
        <taxon>Metamonada</taxon>
        <taxon>Parabasalia</taxon>
        <taxon>Tritrichomonadida</taxon>
        <taxon>Tritrichomonadidae</taxon>
        <taxon>Tritrichomonas</taxon>
    </lineage>
</organism>
<evidence type="ECO:0000259" key="1">
    <source>
        <dbReference type="PROSITE" id="PS50011"/>
    </source>
</evidence>
<dbReference type="Pfam" id="PF00069">
    <property type="entry name" value="Pkinase"/>
    <property type="match status" value="1"/>
</dbReference>
<dbReference type="PANTHER" id="PTHR44167">
    <property type="entry name" value="OVARIAN-SPECIFIC SERINE/THREONINE-PROTEIN KINASE LOK-RELATED"/>
    <property type="match status" value="1"/>
</dbReference>
<dbReference type="GO" id="GO:0044773">
    <property type="term" value="P:mitotic DNA damage checkpoint signaling"/>
    <property type="evidence" value="ECO:0007669"/>
    <property type="project" value="TreeGrafter"/>
</dbReference>
<keyword evidence="3" id="KW-1185">Reference proteome</keyword>
<dbReference type="GO" id="GO:0005737">
    <property type="term" value="C:cytoplasm"/>
    <property type="evidence" value="ECO:0007669"/>
    <property type="project" value="TreeGrafter"/>
</dbReference>
<evidence type="ECO:0000313" key="2">
    <source>
        <dbReference type="EMBL" id="OHT06135.1"/>
    </source>
</evidence>
<dbReference type="InterPro" id="IPR000719">
    <property type="entry name" value="Prot_kinase_dom"/>
</dbReference>
<accession>A0A1J4K424</accession>
<gene>
    <name evidence="2" type="ORF">TRFO_25915</name>
</gene>
<evidence type="ECO:0000313" key="3">
    <source>
        <dbReference type="Proteomes" id="UP000179807"/>
    </source>
</evidence>
<dbReference type="GO" id="GO:0004674">
    <property type="term" value="F:protein serine/threonine kinase activity"/>
    <property type="evidence" value="ECO:0007669"/>
    <property type="project" value="TreeGrafter"/>
</dbReference>
<dbReference type="CDD" id="cd00180">
    <property type="entry name" value="PKc"/>
    <property type="match status" value="1"/>
</dbReference>
<dbReference type="Proteomes" id="UP000179807">
    <property type="component" value="Unassembled WGS sequence"/>
</dbReference>
<dbReference type="OrthoDB" id="5987198at2759"/>
<dbReference type="SUPFAM" id="SSF56112">
    <property type="entry name" value="Protein kinase-like (PK-like)"/>
    <property type="match status" value="1"/>
</dbReference>
<proteinExistence type="predicted"/>
<dbReference type="EMBL" id="MLAK01000735">
    <property type="protein sequence ID" value="OHT06135.1"/>
    <property type="molecule type" value="Genomic_DNA"/>
</dbReference>
<dbReference type="SMART" id="SM00220">
    <property type="entry name" value="S_TKc"/>
    <property type="match status" value="1"/>
</dbReference>
<dbReference type="VEuPathDB" id="TrichDB:TRFO_25915"/>
<reference evidence="2" key="1">
    <citation type="submission" date="2016-10" db="EMBL/GenBank/DDBJ databases">
        <authorList>
            <person name="Benchimol M."/>
            <person name="Almeida L.G."/>
            <person name="Vasconcelos A.T."/>
            <person name="Perreira-Neves A."/>
            <person name="Rosa I.A."/>
            <person name="Tasca T."/>
            <person name="Bogo M.R."/>
            <person name="de Souza W."/>
        </authorList>
    </citation>
    <scope>NUCLEOTIDE SEQUENCE [LARGE SCALE GENOMIC DNA]</scope>
    <source>
        <strain evidence="2">K</strain>
    </source>
</reference>
<dbReference type="GO" id="GO:0005634">
    <property type="term" value="C:nucleus"/>
    <property type="evidence" value="ECO:0007669"/>
    <property type="project" value="TreeGrafter"/>
</dbReference>
<name>A0A1J4K424_9EUKA</name>